<dbReference type="Proteomes" id="UP000290288">
    <property type="component" value="Unassembled WGS sequence"/>
</dbReference>
<keyword evidence="1" id="KW-0645">Protease</keyword>
<dbReference type="Gene3D" id="3.10.170.10">
    <property type="match status" value="1"/>
</dbReference>
<keyword evidence="1" id="KW-0482">Metalloprotease</keyword>
<dbReference type="InterPro" id="IPR001842">
    <property type="entry name" value="Peptidase_M36"/>
</dbReference>
<accession>A0A4Q2DC59</accession>
<reference evidence="2 3" key="1">
    <citation type="submission" date="2019-01" db="EMBL/GenBank/DDBJ databases">
        <title>Draft genome sequence of Psathyrella aberdarensis IHI B618.</title>
        <authorList>
            <person name="Buettner E."/>
            <person name="Kellner H."/>
        </authorList>
    </citation>
    <scope>NUCLEOTIDE SEQUENCE [LARGE SCALE GENOMIC DNA]</scope>
    <source>
        <strain evidence="2 3">IHI B618</strain>
    </source>
</reference>
<dbReference type="GO" id="GO:0005615">
    <property type="term" value="C:extracellular space"/>
    <property type="evidence" value="ECO:0007669"/>
    <property type="project" value="InterPro"/>
</dbReference>
<proteinExistence type="inferred from homology"/>
<sequence length="68" mass="7563">MKYSCPRQSIVSHSASDLVFDYTYRTSQASSTPNNVNSANANFINAVYAITYQYGFTEAASYFQTLEG</sequence>
<protein>
    <recommendedName>
        <fullName evidence="1">Extracellular metalloproteinase</fullName>
        <ecNumber evidence="1">3.4.24.-</ecNumber>
    </recommendedName>
    <alternativeName>
        <fullName evidence="1">Fungalysin</fullName>
    </alternativeName>
</protein>
<keyword evidence="1" id="KW-0479">Metal-binding</keyword>
<dbReference type="GO" id="GO:0008270">
    <property type="term" value="F:zinc ion binding"/>
    <property type="evidence" value="ECO:0007669"/>
    <property type="project" value="InterPro"/>
</dbReference>
<dbReference type="EMBL" id="SDEE01000359">
    <property type="protein sequence ID" value="RXW17223.1"/>
    <property type="molecule type" value="Genomic_DNA"/>
</dbReference>
<keyword evidence="1" id="KW-0862">Zinc</keyword>
<name>A0A4Q2DC59_9AGAR</name>
<keyword evidence="1" id="KW-0378">Hydrolase</keyword>
<organism evidence="2 3">
    <name type="scientific">Candolleomyces aberdarensis</name>
    <dbReference type="NCBI Taxonomy" id="2316362"/>
    <lineage>
        <taxon>Eukaryota</taxon>
        <taxon>Fungi</taxon>
        <taxon>Dikarya</taxon>
        <taxon>Basidiomycota</taxon>
        <taxon>Agaricomycotina</taxon>
        <taxon>Agaricomycetes</taxon>
        <taxon>Agaricomycetidae</taxon>
        <taxon>Agaricales</taxon>
        <taxon>Agaricineae</taxon>
        <taxon>Psathyrellaceae</taxon>
        <taxon>Candolleomyces</taxon>
    </lineage>
</organism>
<dbReference type="EC" id="3.4.24.-" evidence="1"/>
<evidence type="ECO:0000256" key="1">
    <source>
        <dbReference type="RuleBase" id="RU364017"/>
    </source>
</evidence>
<evidence type="ECO:0000313" key="2">
    <source>
        <dbReference type="EMBL" id="RXW17223.1"/>
    </source>
</evidence>
<comment type="caution">
    <text evidence="2">The sequence shown here is derived from an EMBL/GenBank/DDBJ whole genome shotgun (WGS) entry which is preliminary data.</text>
</comment>
<comment type="subcellular location">
    <subcellularLocation>
        <location evidence="1">Secreted</location>
    </subcellularLocation>
</comment>
<dbReference type="Pfam" id="PF02128">
    <property type="entry name" value="Peptidase_M36"/>
    <property type="match status" value="1"/>
</dbReference>
<comment type="similarity">
    <text evidence="1">Belongs to the peptidase M36 family.</text>
</comment>
<keyword evidence="3" id="KW-1185">Reference proteome</keyword>
<comment type="cofactor">
    <cofactor evidence="1">
        <name>Zn(2+)</name>
        <dbReference type="ChEBI" id="CHEBI:29105"/>
    </cofactor>
</comment>
<dbReference type="AlphaFoldDB" id="A0A4Q2DC59"/>
<gene>
    <name evidence="2" type="ORF">EST38_g8633</name>
</gene>
<keyword evidence="1" id="KW-0865">Zymogen</keyword>
<evidence type="ECO:0000313" key="3">
    <source>
        <dbReference type="Proteomes" id="UP000290288"/>
    </source>
</evidence>
<keyword evidence="1" id="KW-0964">Secreted</keyword>
<dbReference type="GO" id="GO:0006508">
    <property type="term" value="P:proteolysis"/>
    <property type="evidence" value="ECO:0007669"/>
    <property type="project" value="UniProtKB-KW"/>
</dbReference>
<dbReference type="GO" id="GO:0004222">
    <property type="term" value="F:metalloendopeptidase activity"/>
    <property type="evidence" value="ECO:0007669"/>
    <property type="project" value="InterPro"/>
</dbReference>